<dbReference type="EMBL" id="CP111014">
    <property type="protein sequence ID" value="WAQ97910.1"/>
    <property type="molecule type" value="Genomic_DNA"/>
</dbReference>
<dbReference type="InterPro" id="IPR009851">
    <property type="entry name" value="Mod_r"/>
</dbReference>
<keyword evidence="3 7" id="KW-0813">Transport</keyword>
<protein>
    <submittedName>
        <fullName evidence="10">VP37A-like protein</fullName>
    </submittedName>
</protein>
<keyword evidence="5 7" id="KW-0653">Protein transport</keyword>
<dbReference type="InterPro" id="IPR037202">
    <property type="entry name" value="ESCRT_assembly_dom"/>
</dbReference>
<organism evidence="10 11">
    <name type="scientific">Mya arenaria</name>
    <name type="common">Soft-shell clam</name>
    <dbReference type="NCBI Taxonomy" id="6604"/>
    <lineage>
        <taxon>Eukaryota</taxon>
        <taxon>Metazoa</taxon>
        <taxon>Spiralia</taxon>
        <taxon>Lophotrochozoa</taxon>
        <taxon>Mollusca</taxon>
        <taxon>Bivalvia</taxon>
        <taxon>Autobranchia</taxon>
        <taxon>Heteroconchia</taxon>
        <taxon>Euheterodonta</taxon>
        <taxon>Imparidentia</taxon>
        <taxon>Neoheterodontei</taxon>
        <taxon>Myida</taxon>
        <taxon>Myoidea</taxon>
        <taxon>Myidae</taxon>
        <taxon>Mya</taxon>
    </lineage>
</organism>
<evidence type="ECO:0000256" key="1">
    <source>
        <dbReference type="ARBA" id="ARBA00004633"/>
    </source>
</evidence>
<comment type="similarity">
    <text evidence="2">Belongs to the VPS37 family.</text>
</comment>
<feature type="coiled-coil region" evidence="8">
    <location>
        <begin position="233"/>
        <end position="267"/>
    </location>
</feature>
<evidence type="ECO:0000256" key="8">
    <source>
        <dbReference type="SAM" id="Coils"/>
    </source>
</evidence>
<gene>
    <name evidence="10" type="ORF">MAR_022283</name>
</gene>
<dbReference type="PANTHER" id="PTHR13678:SF2">
    <property type="entry name" value="VACUOLAR PROTEIN SORTING-ASSOCIATED PROTEIN 37A"/>
    <property type="match status" value="1"/>
</dbReference>
<evidence type="ECO:0000256" key="4">
    <source>
        <dbReference type="ARBA" id="ARBA00022753"/>
    </source>
</evidence>
<evidence type="ECO:0000313" key="11">
    <source>
        <dbReference type="Proteomes" id="UP001164746"/>
    </source>
</evidence>
<keyword evidence="4" id="KW-0967">Endosome</keyword>
<dbReference type="Proteomes" id="UP001164746">
    <property type="component" value="Chromosome 3"/>
</dbReference>
<keyword evidence="8" id="KW-0175">Coiled coil</keyword>
<dbReference type="InterPro" id="IPR029012">
    <property type="entry name" value="Helix_hairpin_bin_sf"/>
</dbReference>
<dbReference type="PANTHER" id="PTHR13678">
    <property type="entry name" value="VACUOLAR PROTEIN SORTING-ASSOCIATED PROTEIN 37"/>
    <property type="match status" value="1"/>
</dbReference>
<comment type="function">
    <text evidence="6">Component of the ESCRT-I complex, a regulator of vesicular trafficking process. Required for the sorting of endocytic ubiquitinated cargos into multivesicular bodies. May be involved in cell growth and differentiation.</text>
</comment>
<dbReference type="SUPFAM" id="SSF140111">
    <property type="entry name" value="Endosomal sorting complex assembly domain"/>
    <property type="match status" value="1"/>
</dbReference>
<comment type="subcellular location">
    <subcellularLocation>
        <location evidence="1">Late endosome membrane</location>
        <topology evidence="1">Peripheral membrane protein</topology>
    </subcellularLocation>
</comment>
<name>A0ABY7DSH8_MYAAR</name>
<evidence type="ECO:0000313" key="10">
    <source>
        <dbReference type="EMBL" id="WAQ97910.1"/>
    </source>
</evidence>
<evidence type="ECO:0000256" key="2">
    <source>
        <dbReference type="ARBA" id="ARBA00007617"/>
    </source>
</evidence>
<feature type="domain" description="VPS37 C-terminal" evidence="9">
    <location>
        <begin position="251"/>
        <end position="317"/>
    </location>
</feature>
<dbReference type="Gene3D" id="1.10.287.660">
    <property type="entry name" value="Helix hairpin bin"/>
    <property type="match status" value="1"/>
</dbReference>
<keyword evidence="11" id="KW-1185">Reference proteome</keyword>
<evidence type="ECO:0000256" key="6">
    <source>
        <dbReference type="ARBA" id="ARBA00025010"/>
    </source>
</evidence>
<accession>A0ABY7DSH8</accession>
<dbReference type="Pfam" id="PF07200">
    <property type="entry name" value="Mod_r"/>
    <property type="match status" value="1"/>
</dbReference>
<sequence>MPWFGQGNKKGKSTNTELQVQRAKQIEALRRGNLSKLPPQFPQDRPVVEVSPKVHHPWVDQHSIVVNCPNINGFTVQSSLLTAVQAIVEEFMRTPPAVVSNSGFQSAPTSRGYPSLFPSHNIFNNVYPPMPECTDVTNTTTNTASSQSGVQEGTLDIDQPAISDFSQLDIMSTFPELKQKSHSELLELVNEEDEVLEVIQGLPQVTQVVQQRENMAAKCTQLAKDNLAKKPVIEDLKSRLREKFSELESVQREFETSQERHVQLLEQYDPSIIHNNLKVAILEAEEESDRVVDEFIDKNINVDDFISKFLEKRTVSV</sequence>
<evidence type="ECO:0000256" key="3">
    <source>
        <dbReference type="ARBA" id="ARBA00022448"/>
    </source>
</evidence>
<evidence type="ECO:0000256" key="5">
    <source>
        <dbReference type="ARBA" id="ARBA00022927"/>
    </source>
</evidence>
<evidence type="ECO:0000256" key="7">
    <source>
        <dbReference type="PROSITE-ProRule" id="PRU00646"/>
    </source>
</evidence>
<reference evidence="10" key="1">
    <citation type="submission" date="2022-11" db="EMBL/GenBank/DDBJ databases">
        <title>Centuries of genome instability and evolution in soft-shell clam transmissible cancer (bioRxiv).</title>
        <authorList>
            <person name="Hart S.F.M."/>
            <person name="Yonemitsu M.A."/>
            <person name="Giersch R.M."/>
            <person name="Beal B.F."/>
            <person name="Arriagada G."/>
            <person name="Davis B.W."/>
            <person name="Ostrander E.A."/>
            <person name="Goff S.P."/>
            <person name="Metzger M.J."/>
        </authorList>
    </citation>
    <scope>NUCLEOTIDE SEQUENCE</scope>
    <source>
        <strain evidence="10">MELC-2E11</strain>
        <tissue evidence="10">Siphon/mantle</tissue>
    </source>
</reference>
<dbReference type="PROSITE" id="PS51314">
    <property type="entry name" value="VPS37_C"/>
    <property type="match status" value="1"/>
</dbReference>
<proteinExistence type="inferred from homology"/>
<evidence type="ECO:0000259" key="9">
    <source>
        <dbReference type="PROSITE" id="PS51314"/>
    </source>
</evidence>